<accession>A0ABY7ES54</accession>
<dbReference type="PANTHER" id="PTHR19303:SF74">
    <property type="entry name" value="POGO TRANSPOSABLE ELEMENT WITH KRAB DOMAIN"/>
    <property type="match status" value="1"/>
</dbReference>
<protein>
    <recommendedName>
        <fullName evidence="1">DDE-1 domain-containing protein</fullName>
    </recommendedName>
</protein>
<dbReference type="EMBL" id="CP111019">
    <property type="protein sequence ID" value="WAR11772.1"/>
    <property type="molecule type" value="Genomic_DNA"/>
</dbReference>
<proteinExistence type="predicted"/>
<name>A0ABY7ES54_MYAAR</name>
<feature type="domain" description="DDE-1" evidence="1">
    <location>
        <begin position="118"/>
        <end position="234"/>
    </location>
</feature>
<reference evidence="2" key="1">
    <citation type="submission" date="2022-11" db="EMBL/GenBank/DDBJ databases">
        <title>Centuries of genome instability and evolution in soft-shell clam transmissible cancer (bioRxiv).</title>
        <authorList>
            <person name="Hart S.F.M."/>
            <person name="Yonemitsu M.A."/>
            <person name="Giersch R.M."/>
            <person name="Beal B.F."/>
            <person name="Arriagada G."/>
            <person name="Davis B.W."/>
            <person name="Ostrander E.A."/>
            <person name="Goff S.P."/>
            <person name="Metzger M.J."/>
        </authorList>
    </citation>
    <scope>NUCLEOTIDE SEQUENCE</scope>
    <source>
        <strain evidence="2">MELC-2E11</strain>
        <tissue evidence="2">Siphon/mantle</tissue>
    </source>
</reference>
<dbReference type="Proteomes" id="UP001164746">
    <property type="component" value="Chromosome 8"/>
</dbReference>
<dbReference type="InterPro" id="IPR036397">
    <property type="entry name" value="RNaseH_sf"/>
</dbReference>
<dbReference type="InterPro" id="IPR050863">
    <property type="entry name" value="CenT-Element_Derived"/>
</dbReference>
<dbReference type="Gene3D" id="3.30.420.10">
    <property type="entry name" value="Ribonuclease H-like superfamily/Ribonuclease H"/>
    <property type="match status" value="1"/>
</dbReference>
<organism evidence="2 3">
    <name type="scientific">Mya arenaria</name>
    <name type="common">Soft-shell clam</name>
    <dbReference type="NCBI Taxonomy" id="6604"/>
    <lineage>
        <taxon>Eukaryota</taxon>
        <taxon>Metazoa</taxon>
        <taxon>Spiralia</taxon>
        <taxon>Lophotrochozoa</taxon>
        <taxon>Mollusca</taxon>
        <taxon>Bivalvia</taxon>
        <taxon>Autobranchia</taxon>
        <taxon>Heteroconchia</taxon>
        <taxon>Euheterodonta</taxon>
        <taxon>Imparidentia</taxon>
        <taxon>Neoheterodontei</taxon>
        <taxon>Myida</taxon>
        <taxon>Myoidea</taxon>
        <taxon>Myidae</taxon>
        <taxon>Mya</taxon>
    </lineage>
</organism>
<gene>
    <name evidence="2" type="ORF">MAR_025952</name>
</gene>
<sequence>MDNRGFPLSIKQVLGFAWCIAKEHGKCDVFIKIGPSRDRWNGFKTRHPDLWLRRPDALDRGRASLGNTLDSNNISDKTERIYNCDEAALFLNKSAGQKVIVPTRMKHAHSLSVATNEHISVHCCVNSAGNAHPPMIIFTNTLSGGAYHRQGPINATYACSDSGFMDQIMYFQWFKGTFLQYALPQRPVLLIQDGASSHVSVPLIRSAVANDVILLCLPSKTTHITQPFGCCCLSQNEN</sequence>
<evidence type="ECO:0000259" key="1">
    <source>
        <dbReference type="Pfam" id="PF03184"/>
    </source>
</evidence>
<dbReference type="PANTHER" id="PTHR19303">
    <property type="entry name" value="TRANSPOSON"/>
    <property type="match status" value="1"/>
</dbReference>
<dbReference type="Pfam" id="PF03184">
    <property type="entry name" value="DDE_1"/>
    <property type="match status" value="1"/>
</dbReference>
<evidence type="ECO:0000313" key="2">
    <source>
        <dbReference type="EMBL" id="WAR11772.1"/>
    </source>
</evidence>
<dbReference type="InterPro" id="IPR004875">
    <property type="entry name" value="DDE_SF_endonuclease_dom"/>
</dbReference>
<keyword evidence="3" id="KW-1185">Reference proteome</keyword>
<evidence type="ECO:0000313" key="3">
    <source>
        <dbReference type="Proteomes" id="UP001164746"/>
    </source>
</evidence>